<keyword evidence="1" id="KW-1133">Transmembrane helix</keyword>
<keyword evidence="3" id="KW-1185">Reference proteome</keyword>
<evidence type="ECO:0000313" key="2">
    <source>
        <dbReference type="EMBL" id="MFD2043814.1"/>
    </source>
</evidence>
<comment type="caution">
    <text evidence="2">The sequence shown here is derived from an EMBL/GenBank/DDBJ whole genome shotgun (WGS) entry which is preliminary data.</text>
</comment>
<feature type="transmembrane region" description="Helical" evidence="1">
    <location>
        <begin position="214"/>
        <end position="234"/>
    </location>
</feature>
<sequence>MKTLLNVELYKLKRSKIILTTTILTMFAIFQGLDFATMDGAEEMENRFLTLLYQGSMSVYSWLILPLIITVVLAMMARMEHSNNNWKQLLALPVARGKVYASKLLVGMGVIVYSLVLLYVGIILAAMVLGMDSIPFWWMAKRFGVLFLSTFTIIGVIFYMSYRFTHFGVPMVIGAGLAFPAMFVANSEKYWIYYPWDYPVVSSMSDILDMGGKSFIMLIVSISLFLLAVFMGFLRFRTKDVL</sequence>
<dbReference type="CDD" id="cd21809">
    <property type="entry name" value="ABC-2_lan_permease-like"/>
    <property type="match status" value="1"/>
</dbReference>
<protein>
    <submittedName>
        <fullName evidence="2">ABC transporter permease</fullName>
    </submittedName>
</protein>
<dbReference type="Pfam" id="PF12730">
    <property type="entry name" value="ABC2_membrane_4"/>
    <property type="match status" value="1"/>
</dbReference>
<name>A0ABW4VXC1_9BACI</name>
<dbReference type="PANTHER" id="PTHR37305:SF1">
    <property type="entry name" value="MEMBRANE PROTEIN"/>
    <property type="match status" value="1"/>
</dbReference>
<evidence type="ECO:0000313" key="3">
    <source>
        <dbReference type="Proteomes" id="UP001597383"/>
    </source>
</evidence>
<feature type="transmembrane region" description="Helical" evidence="1">
    <location>
        <begin position="104"/>
        <end position="131"/>
    </location>
</feature>
<keyword evidence="1" id="KW-0472">Membrane</keyword>
<dbReference type="PANTHER" id="PTHR37305">
    <property type="entry name" value="INTEGRAL MEMBRANE PROTEIN-RELATED"/>
    <property type="match status" value="1"/>
</dbReference>
<feature type="transmembrane region" description="Helical" evidence="1">
    <location>
        <begin position="167"/>
        <end position="185"/>
    </location>
</feature>
<proteinExistence type="predicted"/>
<accession>A0ABW4VXC1</accession>
<organism evidence="2 3">
    <name type="scientific">Ornithinibacillus salinisoli</name>
    <dbReference type="NCBI Taxonomy" id="1848459"/>
    <lineage>
        <taxon>Bacteria</taxon>
        <taxon>Bacillati</taxon>
        <taxon>Bacillota</taxon>
        <taxon>Bacilli</taxon>
        <taxon>Bacillales</taxon>
        <taxon>Bacillaceae</taxon>
        <taxon>Ornithinibacillus</taxon>
    </lineage>
</organism>
<dbReference type="RefSeq" id="WP_377555868.1">
    <property type="nucleotide sequence ID" value="NZ_JBHUHQ010000011.1"/>
</dbReference>
<feature type="transmembrane region" description="Helical" evidence="1">
    <location>
        <begin position="57"/>
        <end position="77"/>
    </location>
</feature>
<feature type="transmembrane region" description="Helical" evidence="1">
    <location>
        <begin position="143"/>
        <end position="160"/>
    </location>
</feature>
<dbReference type="Proteomes" id="UP001597383">
    <property type="component" value="Unassembled WGS sequence"/>
</dbReference>
<reference evidence="3" key="1">
    <citation type="journal article" date="2019" name="Int. J. Syst. Evol. Microbiol.">
        <title>The Global Catalogue of Microorganisms (GCM) 10K type strain sequencing project: providing services to taxonomists for standard genome sequencing and annotation.</title>
        <authorList>
            <consortium name="The Broad Institute Genomics Platform"/>
            <consortium name="The Broad Institute Genome Sequencing Center for Infectious Disease"/>
            <person name="Wu L."/>
            <person name="Ma J."/>
        </authorList>
    </citation>
    <scope>NUCLEOTIDE SEQUENCE [LARGE SCALE GENOMIC DNA]</scope>
    <source>
        <strain evidence="3">R28</strain>
    </source>
</reference>
<gene>
    <name evidence="2" type="ORF">ACFSJF_05985</name>
</gene>
<dbReference type="EMBL" id="JBHUHQ010000011">
    <property type="protein sequence ID" value="MFD2043814.1"/>
    <property type="molecule type" value="Genomic_DNA"/>
</dbReference>
<keyword evidence="1" id="KW-0812">Transmembrane</keyword>
<evidence type="ECO:0000256" key="1">
    <source>
        <dbReference type="SAM" id="Phobius"/>
    </source>
</evidence>
<feature type="transmembrane region" description="Helical" evidence="1">
    <location>
        <begin position="17"/>
        <end position="37"/>
    </location>
</feature>